<dbReference type="EMBL" id="MG193356">
    <property type="protein sequence ID" value="AXS65081.1"/>
    <property type="molecule type" value="Genomic_DNA"/>
</dbReference>
<evidence type="ECO:0000256" key="3">
    <source>
        <dbReference type="ARBA" id="ARBA00022448"/>
    </source>
</evidence>
<keyword evidence="4" id="KW-0138">CF(0)</keyword>
<evidence type="ECO:0000256" key="4">
    <source>
        <dbReference type="ARBA" id="ARBA00022547"/>
    </source>
</evidence>
<keyword evidence="7 12" id="KW-1133">Transmembrane helix</keyword>
<protein>
    <recommendedName>
        <fullName evidence="11">ATP synthase subunit a</fullName>
    </recommendedName>
</protein>
<organism evidence="13">
    <name type="scientific">Elateroidea sp. 2 KM-2017</name>
    <dbReference type="NCBI Taxonomy" id="2219425"/>
    <lineage>
        <taxon>Eukaryota</taxon>
        <taxon>Metazoa</taxon>
        <taxon>Ecdysozoa</taxon>
        <taxon>Arthropoda</taxon>
        <taxon>Hexapoda</taxon>
        <taxon>Insecta</taxon>
        <taxon>Pterygota</taxon>
        <taxon>Neoptera</taxon>
        <taxon>Endopterygota</taxon>
        <taxon>Coleoptera</taxon>
        <taxon>Polyphaga</taxon>
        <taxon>Elateriformia</taxon>
        <taxon>Elateroidea</taxon>
    </lineage>
</organism>
<dbReference type="InterPro" id="IPR045083">
    <property type="entry name" value="ATP_synth_F0_asu_bact/mt"/>
</dbReference>
<keyword evidence="8" id="KW-0406">Ion transport</keyword>
<evidence type="ECO:0000256" key="6">
    <source>
        <dbReference type="ARBA" id="ARBA00022781"/>
    </source>
</evidence>
<dbReference type="Pfam" id="PF00119">
    <property type="entry name" value="ATP-synt_A"/>
    <property type="match status" value="1"/>
</dbReference>
<evidence type="ECO:0000256" key="8">
    <source>
        <dbReference type="ARBA" id="ARBA00023065"/>
    </source>
</evidence>
<evidence type="ECO:0000256" key="7">
    <source>
        <dbReference type="ARBA" id="ARBA00022989"/>
    </source>
</evidence>
<comment type="subcellular location">
    <subcellularLocation>
        <location evidence="1">Membrane</location>
        <topology evidence="1">Multi-pass membrane protein</topology>
    </subcellularLocation>
    <subcellularLocation>
        <location evidence="11">Mitochondrion inner membrane</location>
        <topology evidence="11">Multi-pass membrane protein</topology>
    </subcellularLocation>
</comment>
<sequence>MTNLFSIFDPSNSMNLSMNWMSTILIFMLTPMKLWLIPSRLNSSWLIMFNKLSKTLNSLMKNSNQIKLFIVSIFTLIMLNNLMSLMPFIFPSSSHPAFSLSMSMPLWLSIMIYSMFKNPIKSLAHLVPNDSPILISPFLVLIEMISNMIRPITLSIRLSTNITAGHLIMELLGNAENKMMIMKSALMIQLTITILELMMAFIQTYVFSILVSLYLKETY</sequence>
<accession>A0A346RG84</accession>
<feature type="transmembrane region" description="Helical" evidence="12">
    <location>
        <begin position="68"/>
        <end position="90"/>
    </location>
</feature>
<evidence type="ECO:0000256" key="5">
    <source>
        <dbReference type="ARBA" id="ARBA00022692"/>
    </source>
</evidence>
<dbReference type="PANTHER" id="PTHR11410:SF0">
    <property type="entry name" value="ATP SYNTHASE SUBUNIT A"/>
    <property type="match status" value="1"/>
</dbReference>
<dbReference type="Gene3D" id="1.20.120.220">
    <property type="entry name" value="ATP synthase, F0 complex, subunit A"/>
    <property type="match status" value="1"/>
</dbReference>
<evidence type="ECO:0000256" key="12">
    <source>
        <dbReference type="SAM" id="Phobius"/>
    </source>
</evidence>
<keyword evidence="10" id="KW-0066">ATP synthesis</keyword>
<evidence type="ECO:0000256" key="2">
    <source>
        <dbReference type="ARBA" id="ARBA00006810"/>
    </source>
</evidence>
<dbReference type="InterPro" id="IPR000568">
    <property type="entry name" value="ATP_synth_F0_asu"/>
</dbReference>
<dbReference type="InterPro" id="IPR035908">
    <property type="entry name" value="F0_ATP_A_sf"/>
</dbReference>
<dbReference type="PANTHER" id="PTHR11410">
    <property type="entry name" value="ATP SYNTHASE SUBUNIT A"/>
    <property type="match status" value="1"/>
</dbReference>
<gene>
    <name evidence="13" type="primary">atp6</name>
</gene>
<reference evidence="13" key="1">
    <citation type="journal article" date="2018" name="J. ISSAAS">
        <title>The contribution of mitochondrial metagenomics to large-scale data mining and phylogenetic analysis of Coleoptera.</title>
        <authorList>
            <person name="Miller K."/>
            <person name="Linard B."/>
            <person name="Motyka M."/>
            <person name="Bocek M."/>
            <person name="Vogler A.P."/>
        </authorList>
    </citation>
    <scope>NUCLEOTIDE SEQUENCE</scope>
</reference>
<comment type="similarity">
    <text evidence="2">Belongs to the ATPase A chain family.</text>
</comment>
<dbReference type="GO" id="GO:0045259">
    <property type="term" value="C:proton-transporting ATP synthase complex"/>
    <property type="evidence" value="ECO:0007669"/>
    <property type="project" value="UniProtKB-KW"/>
</dbReference>
<feature type="transmembrane region" description="Helical" evidence="12">
    <location>
        <begin position="96"/>
        <end position="116"/>
    </location>
</feature>
<feature type="transmembrane region" description="Helical" evidence="12">
    <location>
        <begin position="186"/>
        <end position="215"/>
    </location>
</feature>
<evidence type="ECO:0000256" key="10">
    <source>
        <dbReference type="ARBA" id="ARBA00023310"/>
    </source>
</evidence>
<dbReference type="GO" id="GO:0046933">
    <property type="term" value="F:proton-transporting ATP synthase activity, rotational mechanism"/>
    <property type="evidence" value="ECO:0007669"/>
    <property type="project" value="TreeGrafter"/>
</dbReference>
<evidence type="ECO:0000256" key="9">
    <source>
        <dbReference type="ARBA" id="ARBA00023136"/>
    </source>
</evidence>
<evidence type="ECO:0000256" key="11">
    <source>
        <dbReference type="RuleBase" id="RU004450"/>
    </source>
</evidence>
<keyword evidence="6" id="KW-0375">Hydrogen ion transport</keyword>
<dbReference type="CDD" id="cd00310">
    <property type="entry name" value="ATP-synt_Fo_a_6"/>
    <property type="match status" value="1"/>
</dbReference>
<evidence type="ECO:0000256" key="1">
    <source>
        <dbReference type="ARBA" id="ARBA00004141"/>
    </source>
</evidence>
<keyword evidence="3" id="KW-0813">Transport</keyword>
<evidence type="ECO:0000313" key="13">
    <source>
        <dbReference type="EMBL" id="AXS65081.1"/>
    </source>
</evidence>
<dbReference type="SUPFAM" id="SSF81336">
    <property type="entry name" value="F1F0 ATP synthase subunit A"/>
    <property type="match status" value="1"/>
</dbReference>
<name>A0A346RG84_9COLE</name>
<keyword evidence="5 12" id="KW-0812">Transmembrane</keyword>
<geneLocation type="mitochondrion" evidence="13"/>
<keyword evidence="9 12" id="KW-0472">Membrane</keyword>
<feature type="transmembrane region" description="Helical" evidence="12">
    <location>
        <begin position="20"/>
        <end position="38"/>
    </location>
</feature>
<dbReference type="PRINTS" id="PR00123">
    <property type="entry name" value="ATPASEA"/>
</dbReference>
<proteinExistence type="inferred from homology"/>
<dbReference type="GO" id="GO:0005743">
    <property type="term" value="C:mitochondrial inner membrane"/>
    <property type="evidence" value="ECO:0007669"/>
    <property type="project" value="UniProtKB-SubCell"/>
</dbReference>
<dbReference type="AlphaFoldDB" id="A0A346RG84"/>
<dbReference type="NCBIfam" id="TIGR01131">
    <property type="entry name" value="ATP_synt_6_or_A"/>
    <property type="match status" value="1"/>
</dbReference>
<keyword evidence="13" id="KW-0496">Mitochondrion</keyword>